<reference evidence="1 2" key="1">
    <citation type="journal article" date="2008" name="Proc. Natl. Acad. Sci. U.S.A.">
        <title>Niche adaptation and genome expansion in the chlorophyll d-producing cyanobacterium Acaryochloris marina.</title>
        <authorList>
            <person name="Swingley W.D."/>
            <person name="Chen M."/>
            <person name="Cheung P.C."/>
            <person name="Conrad A.L."/>
            <person name="Dejesa L.C."/>
            <person name="Hao J."/>
            <person name="Honchak B.M."/>
            <person name="Karbach L.E."/>
            <person name="Kurdoglu A."/>
            <person name="Lahiri S."/>
            <person name="Mastrian S.D."/>
            <person name="Miyashita H."/>
            <person name="Page L."/>
            <person name="Ramakrishna P."/>
            <person name="Satoh S."/>
            <person name="Sattley W.M."/>
            <person name="Shimada Y."/>
            <person name="Taylor H.L."/>
            <person name="Tomo T."/>
            <person name="Tsuchiya T."/>
            <person name="Wang Z.T."/>
            <person name="Raymond J."/>
            <person name="Mimuro M."/>
            <person name="Blankenship R.E."/>
            <person name="Touchman J.W."/>
        </authorList>
    </citation>
    <scope>NUCLEOTIDE SEQUENCE [LARGE SCALE GENOMIC DNA]</scope>
    <source>
        <strain evidence="2">MBIC 11017</strain>
    </source>
</reference>
<gene>
    <name evidence="1" type="ordered locus">AM1_4241</name>
</gene>
<name>B0CCQ9_ACAM1</name>
<keyword evidence="2" id="KW-1185">Reference proteome</keyword>
<sequence length="50" mass="5613">MVTQKLDCLVISQLSKKHICHLAPELSLSLMTRKGESCEPHHESFLAGHQ</sequence>
<proteinExistence type="predicted"/>
<dbReference type="KEGG" id="amr:AM1_4241"/>
<evidence type="ECO:0000313" key="2">
    <source>
        <dbReference type="Proteomes" id="UP000000268"/>
    </source>
</evidence>
<dbReference type="Proteomes" id="UP000000268">
    <property type="component" value="Chromosome"/>
</dbReference>
<protein>
    <submittedName>
        <fullName evidence="1">Uncharacterized protein</fullName>
    </submittedName>
</protein>
<dbReference type="HOGENOM" id="CLU_3113315_0_0_3"/>
<organism evidence="1 2">
    <name type="scientific">Acaryochloris marina (strain MBIC 11017)</name>
    <dbReference type="NCBI Taxonomy" id="329726"/>
    <lineage>
        <taxon>Bacteria</taxon>
        <taxon>Bacillati</taxon>
        <taxon>Cyanobacteriota</taxon>
        <taxon>Cyanophyceae</taxon>
        <taxon>Acaryochloridales</taxon>
        <taxon>Acaryochloridaceae</taxon>
        <taxon>Acaryochloris</taxon>
    </lineage>
</organism>
<accession>B0CCQ9</accession>
<dbReference type="EMBL" id="CP000828">
    <property type="protein sequence ID" value="ABW29221.1"/>
    <property type="molecule type" value="Genomic_DNA"/>
</dbReference>
<dbReference type="AlphaFoldDB" id="B0CCQ9"/>
<evidence type="ECO:0000313" key="1">
    <source>
        <dbReference type="EMBL" id="ABW29221.1"/>
    </source>
</evidence>